<evidence type="ECO:0000259" key="13">
    <source>
        <dbReference type="Pfam" id="PF19675"/>
    </source>
</evidence>
<feature type="domain" description="Origin recognition complex subunit 3 N-terminal" evidence="11">
    <location>
        <begin position="2"/>
        <end position="301"/>
    </location>
</feature>
<sequence length="659" mass="76177">MENVSVSKGVFVHKGAYKIGDKQTKLFEPDYLNEPWYLAYNEIWSSIQKAAEDIRFNMLQQILNDLESFVSKVKDKPIEELENEIQTAIVLTGVNVSDHGIMFERIVSKLEPVAKHIAVIWARDSNNIKNITEETIYQLMNNNEDEEPEIKKNHCHMRALQSWHREHCDPNDPLVIVITDFESCSHAVLHDFILILSSYSATMKFILIFGVATTLHAIHRSLTYDVTSKLNVQVFHMQTQINILAHVLESTVFSTNIPFKLTGRAFQLLTDIFLFYDFSVENFLQSYKICMIQHFYANNMNSLCCQLEEIENRIDSLTDEDLEEIKKLPSVEKYIEQLKTESKQDELLENDKFKKILRKLLIEFHEYMHRFLLILKCLYDLVSTLPNAPMGKQLREYYTKAVYTNNLREVQEYKECLQLLGFLSKKELLLKLNSLIMIIESSKDSSMRTIKTDLQGHVKTIEEASLEAPVARLDIPAGEKLSRLQLKKKLLELSKTQSLAPFKQAQQSVINYLDQNVFSVYLINPHQIPANEIFCFSDGNLAKQHIRGSLRAAIHTALNDPQVYLNCECCKLENDDAIPSTLPDLGIIYKLHLESKKLINMHDWLQAFLIVKDPTNAEKDQRDVDPQLQARFTQAVAELEFLGFIKSSRKKADHVKRLT</sequence>
<accession>A0ABP1NJV9</accession>
<keyword evidence="6" id="KW-0238">DNA-binding</keyword>
<comment type="subcellular location">
    <subcellularLocation>
        <location evidence="1">Nucleus</location>
    </subcellularLocation>
</comment>
<comment type="similarity">
    <text evidence="2">Belongs to the ORC3 family.</text>
</comment>
<dbReference type="Proteomes" id="UP001642520">
    <property type="component" value="Unassembled WGS sequence"/>
</dbReference>
<dbReference type="InterPro" id="IPR045663">
    <property type="entry name" value="ORC3_ins"/>
</dbReference>
<dbReference type="InterPro" id="IPR040855">
    <property type="entry name" value="ORC_WH_C"/>
</dbReference>
<comment type="function">
    <text evidence="9">Component of the origin recognition complex (ORC) that binds origins of replication. DNA-binding is ATP-dependent. The specific DNA sequences that define origins of replication have not been identified yet. ORC is required to assemble the pre-replication complex necessary to initiate DNA replication. Binds histone H3 and H4 trimethylation marks H3K9me3, H3K27me3 and H4K20me3.</text>
</comment>
<dbReference type="Pfam" id="PF19675">
    <property type="entry name" value="ORC3_ins"/>
    <property type="match status" value="1"/>
</dbReference>
<evidence type="ECO:0000256" key="8">
    <source>
        <dbReference type="ARBA" id="ARBA00026084"/>
    </source>
</evidence>
<evidence type="ECO:0000256" key="7">
    <source>
        <dbReference type="ARBA" id="ARBA00023242"/>
    </source>
</evidence>
<feature type="domain" description="Origin recognition complex subunit 3 winged helix C-terminal" evidence="12">
    <location>
        <begin position="551"/>
        <end position="659"/>
    </location>
</feature>
<evidence type="ECO:0000256" key="2">
    <source>
        <dbReference type="ARBA" id="ARBA00010977"/>
    </source>
</evidence>
<evidence type="ECO:0000256" key="4">
    <source>
        <dbReference type="ARBA" id="ARBA00022553"/>
    </source>
</evidence>
<keyword evidence="7" id="KW-0539">Nucleus</keyword>
<reference evidence="14 15" key="1">
    <citation type="submission" date="2024-08" db="EMBL/GenBank/DDBJ databases">
        <authorList>
            <person name="Will J Nash"/>
            <person name="Angela Man"/>
            <person name="Seanna McTaggart"/>
            <person name="Kendall Baker"/>
            <person name="Tom Barker"/>
            <person name="Leah Catchpole"/>
            <person name="Alex Durrant"/>
            <person name="Karim Gharbi"/>
            <person name="Naomi Irish"/>
            <person name="Gemy Kaithakottil"/>
            <person name="Debby Ku"/>
            <person name="Aaliyah Providence"/>
            <person name="Felix Shaw"/>
            <person name="David Swarbreck"/>
            <person name="Chris Watkins"/>
            <person name="Ann M. McCartney"/>
            <person name="Giulio Formenti"/>
            <person name="Alice Mouton"/>
            <person name="Noel Vella"/>
            <person name="Bjorn M von Reumont"/>
            <person name="Adriana Vella"/>
            <person name="Wilfried Haerty"/>
        </authorList>
    </citation>
    <scope>NUCLEOTIDE SEQUENCE [LARGE SCALE GENOMIC DNA]</scope>
</reference>
<organism evidence="14 15">
    <name type="scientific">Xylocopa violacea</name>
    <name type="common">Violet carpenter bee</name>
    <name type="synonym">Apis violacea</name>
    <dbReference type="NCBI Taxonomy" id="135666"/>
    <lineage>
        <taxon>Eukaryota</taxon>
        <taxon>Metazoa</taxon>
        <taxon>Ecdysozoa</taxon>
        <taxon>Arthropoda</taxon>
        <taxon>Hexapoda</taxon>
        <taxon>Insecta</taxon>
        <taxon>Pterygota</taxon>
        <taxon>Neoptera</taxon>
        <taxon>Endopterygota</taxon>
        <taxon>Hymenoptera</taxon>
        <taxon>Apocrita</taxon>
        <taxon>Aculeata</taxon>
        <taxon>Apoidea</taxon>
        <taxon>Anthophila</taxon>
        <taxon>Apidae</taxon>
        <taxon>Xylocopa</taxon>
        <taxon>Xylocopa</taxon>
    </lineage>
</organism>
<dbReference type="InterPro" id="IPR045667">
    <property type="entry name" value="ORC3_N"/>
</dbReference>
<dbReference type="PANTHER" id="PTHR12748">
    <property type="entry name" value="ORIGIN RECOGNITION COMPLEX SUBUNIT 3"/>
    <property type="match status" value="1"/>
</dbReference>
<dbReference type="CDD" id="cd20704">
    <property type="entry name" value="Orc3"/>
    <property type="match status" value="1"/>
</dbReference>
<dbReference type="EMBL" id="CAXAJV020001290">
    <property type="protein sequence ID" value="CAL7940147.1"/>
    <property type="molecule type" value="Genomic_DNA"/>
</dbReference>
<comment type="caution">
    <text evidence="14">The sequence shown here is derived from an EMBL/GenBank/DDBJ whole genome shotgun (WGS) entry which is preliminary data.</text>
</comment>
<dbReference type="Pfam" id="PF18137">
    <property type="entry name" value="WHD_ORC"/>
    <property type="match status" value="1"/>
</dbReference>
<dbReference type="InterPro" id="IPR020795">
    <property type="entry name" value="ORC3"/>
</dbReference>
<evidence type="ECO:0000256" key="5">
    <source>
        <dbReference type="ARBA" id="ARBA00022705"/>
    </source>
</evidence>
<evidence type="ECO:0000259" key="12">
    <source>
        <dbReference type="Pfam" id="PF18137"/>
    </source>
</evidence>
<dbReference type="PANTHER" id="PTHR12748:SF0">
    <property type="entry name" value="ORIGIN RECOGNITION COMPLEX SUBUNIT 3"/>
    <property type="match status" value="1"/>
</dbReference>
<evidence type="ECO:0000259" key="11">
    <source>
        <dbReference type="Pfam" id="PF07034"/>
    </source>
</evidence>
<evidence type="ECO:0000256" key="3">
    <source>
        <dbReference type="ARBA" id="ARBA00019085"/>
    </source>
</evidence>
<evidence type="ECO:0000313" key="15">
    <source>
        <dbReference type="Proteomes" id="UP001642520"/>
    </source>
</evidence>
<comment type="subunit">
    <text evidence="8">Component of ORC, a complex composed of at least 6 subunits: ORC1, ORC2, ORC3, ORC4, ORC5 and ORC6. ORC is regulated in a cell-cycle dependent manner. It is sequentially assembled at the exit from anaphase of mitosis and disassembled as cells enter S phase.</text>
</comment>
<feature type="coiled-coil region" evidence="10">
    <location>
        <begin position="300"/>
        <end position="327"/>
    </location>
</feature>
<keyword evidence="4" id="KW-0597">Phosphoprotein</keyword>
<evidence type="ECO:0000256" key="1">
    <source>
        <dbReference type="ARBA" id="ARBA00004123"/>
    </source>
</evidence>
<keyword evidence="10" id="KW-0175">Coiled coil</keyword>
<protein>
    <recommendedName>
        <fullName evidence="3">Origin recognition complex subunit 3</fullName>
    </recommendedName>
</protein>
<keyword evidence="5" id="KW-0235">DNA replication</keyword>
<keyword evidence="15" id="KW-1185">Reference proteome</keyword>
<evidence type="ECO:0000256" key="10">
    <source>
        <dbReference type="SAM" id="Coils"/>
    </source>
</evidence>
<evidence type="ECO:0000256" key="6">
    <source>
        <dbReference type="ARBA" id="ARBA00023125"/>
    </source>
</evidence>
<gene>
    <name evidence="14" type="ORF">XYLVIOL_LOCUS4339</name>
</gene>
<name>A0ABP1NJV9_XYLVO</name>
<evidence type="ECO:0000313" key="14">
    <source>
        <dbReference type="EMBL" id="CAL7940147.1"/>
    </source>
</evidence>
<feature type="domain" description="Origin recognition complex subunit 3 insertion" evidence="13">
    <location>
        <begin position="314"/>
        <end position="537"/>
    </location>
</feature>
<dbReference type="Pfam" id="PF07034">
    <property type="entry name" value="ORC3_N"/>
    <property type="match status" value="1"/>
</dbReference>
<evidence type="ECO:0000256" key="9">
    <source>
        <dbReference type="ARBA" id="ARBA00045241"/>
    </source>
</evidence>
<proteinExistence type="inferred from homology"/>